<dbReference type="Pfam" id="PF07725">
    <property type="entry name" value="LRR_3"/>
    <property type="match status" value="1"/>
</dbReference>
<dbReference type="GO" id="GO:0006952">
    <property type="term" value="P:defense response"/>
    <property type="evidence" value="ECO:0007669"/>
    <property type="project" value="InterPro"/>
</dbReference>
<dbReference type="PANTHER" id="PTHR11017">
    <property type="entry name" value="LEUCINE-RICH REPEAT-CONTAINING PROTEIN"/>
    <property type="match status" value="1"/>
</dbReference>
<gene>
    <name evidence="4" type="ORF">glysoja_048845</name>
</gene>
<dbReference type="InterPro" id="IPR011713">
    <property type="entry name" value="Leu-rich_rpt_3"/>
</dbReference>
<reference evidence="4" key="1">
    <citation type="submission" date="2014-07" db="EMBL/GenBank/DDBJ databases">
        <title>Identification of a novel salt tolerance gene in wild soybean by whole-genome sequencing.</title>
        <authorList>
            <person name="Lam H.-M."/>
            <person name="Qi X."/>
            <person name="Li M.-W."/>
            <person name="Liu X."/>
            <person name="Xie M."/>
            <person name="Ni M."/>
            <person name="Xu X."/>
        </authorList>
    </citation>
    <scope>NUCLEOTIDE SEQUENCE [LARGE SCALE GENOMIC DNA]</scope>
    <source>
        <tissue evidence="4">Root</tissue>
    </source>
</reference>
<evidence type="ECO:0000256" key="3">
    <source>
        <dbReference type="SAM" id="MobiDB-lite"/>
    </source>
</evidence>
<dbReference type="AlphaFoldDB" id="A0A0B2QW76"/>
<dbReference type="InterPro" id="IPR032675">
    <property type="entry name" value="LRR_dom_sf"/>
</dbReference>
<keyword evidence="2" id="KW-0677">Repeat</keyword>
<accession>A0A0B2QW76</accession>
<proteinExistence type="predicted"/>
<keyword evidence="1" id="KW-0433">Leucine-rich repeat</keyword>
<dbReference type="Proteomes" id="UP000053555">
    <property type="component" value="Unassembled WGS sequence"/>
</dbReference>
<protein>
    <submittedName>
        <fullName evidence="4">Putative WRKY transcription factor 52</fullName>
    </submittedName>
</protein>
<evidence type="ECO:0000313" key="4">
    <source>
        <dbReference type="EMBL" id="KHN24259.1"/>
    </source>
</evidence>
<sequence length="293" mass="32931">MAAESKTYQDTADTRRGAKSALVPMAARKATSADTIDIVDTKQENLPKCSEEGGFSTRARPGWLCETPHDGSRTMAVQRVAFQGGSGAMAVTRAKVYLEAIVIEYHFPQTMMRVDALSKMSHLKLLTLQFVKFSGSLNYLSDELGYLNWFEYPFDCLPPSFQPDKLVELILRCNSIKQLWEGTKDFSLEILYLEGCMQLRWIDPSIDHLRKLSVLNLKDCINLLLDESRDVENLKKLEIGEAPIHSQSSSSYLKAHDDFVSCLFPSSPIFQSMHQLDLSLCNLLQIPDAIGNL</sequence>
<dbReference type="EMBL" id="KN655565">
    <property type="protein sequence ID" value="KHN24259.1"/>
    <property type="molecule type" value="Genomic_DNA"/>
</dbReference>
<evidence type="ECO:0000256" key="1">
    <source>
        <dbReference type="ARBA" id="ARBA00022614"/>
    </source>
</evidence>
<name>A0A0B2QW76_GLYSO</name>
<dbReference type="InterPro" id="IPR044974">
    <property type="entry name" value="Disease_R_plants"/>
</dbReference>
<organism evidence="4">
    <name type="scientific">Glycine soja</name>
    <name type="common">Wild soybean</name>
    <dbReference type="NCBI Taxonomy" id="3848"/>
    <lineage>
        <taxon>Eukaryota</taxon>
        <taxon>Viridiplantae</taxon>
        <taxon>Streptophyta</taxon>
        <taxon>Embryophyta</taxon>
        <taxon>Tracheophyta</taxon>
        <taxon>Spermatophyta</taxon>
        <taxon>Magnoliopsida</taxon>
        <taxon>eudicotyledons</taxon>
        <taxon>Gunneridae</taxon>
        <taxon>Pentapetalae</taxon>
        <taxon>rosids</taxon>
        <taxon>fabids</taxon>
        <taxon>Fabales</taxon>
        <taxon>Fabaceae</taxon>
        <taxon>Papilionoideae</taxon>
        <taxon>50 kb inversion clade</taxon>
        <taxon>NPAAA clade</taxon>
        <taxon>indigoferoid/millettioid clade</taxon>
        <taxon>Phaseoleae</taxon>
        <taxon>Glycine</taxon>
        <taxon>Glycine subgen. Soja</taxon>
    </lineage>
</organism>
<dbReference type="Gene3D" id="3.80.10.10">
    <property type="entry name" value="Ribonuclease Inhibitor"/>
    <property type="match status" value="1"/>
</dbReference>
<evidence type="ECO:0000256" key="2">
    <source>
        <dbReference type="ARBA" id="ARBA00022737"/>
    </source>
</evidence>
<dbReference type="SUPFAM" id="SSF52058">
    <property type="entry name" value="L domain-like"/>
    <property type="match status" value="1"/>
</dbReference>
<feature type="compositionally biased region" description="Polar residues" evidence="3">
    <location>
        <begin position="1"/>
        <end position="11"/>
    </location>
</feature>
<feature type="region of interest" description="Disordered" evidence="3">
    <location>
        <begin position="1"/>
        <end position="20"/>
    </location>
</feature>
<dbReference type="PANTHER" id="PTHR11017:SF259">
    <property type="entry name" value="ADP-RIBOSYL CYCLASE_CYCLIC ADP-RIBOSE HYDROLASE"/>
    <property type="match status" value="1"/>
</dbReference>